<dbReference type="GO" id="GO:0031490">
    <property type="term" value="F:chromatin DNA binding"/>
    <property type="evidence" value="ECO:0007669"/>
    <property type="project" value="InterPro"/>
</dbReference>
<evidence type="ECO:0000313" key="4">
    <source>
        <dbReference type="Proteomes" id="UP001443914"/>
    </source>
</evidence>
<dbReference type="InterPro" id="IPR048386">
    <property type="entry name" value="Med15_C"/>
</dbReference>
<dbReference type="PANTHER" id="PTHR33137:SF4">
    <property type="entry name" value="MEDIATOR OF RNA POLYMERASE II TRANSCRIPTION SUBUNIT 15A-RELATED"/>
    <property type="match status" value="1"/>
</dbReference>
<organism evidence="3 4">
    <name type="scientific">Saponaria officinalis</name>
    <name type="common">Common soapwort</name>
    <name type="synonym">Lychnis saponaria</name>
    <dbReference type="NCBI Taxonomy" id="3572"/>
    <lineage>
        <taxon>Eukaryota</taxon>
        <taxon>Viridiplantae</taxon>
        <taxon>Streptophyta</taxon>
        <taxon>Embryophyta</taxon>
        <taxon>Tracheophyta</taxon>
        <taxon>Spermatophyta</taxon>
        <taxon>Magnoliopsida</taxon>
        <taxon>eudicotyledons</taxon>
        <taxon>Gunneridae</taxon>
        <taxon>Pentapetalae</taxon>
        <taxon>Caryophyllales</taxon>
        <taxon>Caryophyllaceae</taxon>
        <taxon>Caryophylleae</taxon>
        <taxon>Saponaria</taxon>
    </lineage>
</organism>
<name>A0AAW1HZF6_SAPOF</name>
<feature type="compositionally biased region" description="Polar residues" evidence="1">
    <location>
        <begin position="168"/>
        <end position="193"/>
    </location>
</feature>
<keyword evidence="4" id="KW-1185">Reference proteome</keyword>
<accession>A0AAW1HZF6</accession>
<feature type="domain" description="ARC105/Med15 mediator subunit C-terminal" evidence="2">
    <location>
        <begin position="792"/>
        <end position="860"/>
    </location>
</feature>
<feature type="compositionally biased region" description="Polar residues" evidence="1">
    <location>
        <begin position="257"/>
        <end position="281"/>
    </location>
</feature>
<evidence type="ECO:0000259" key="2">
    <source>
        <dbReference type="Pfam" id="PF21539"/>
    </source>
</evidence>
<dbReference type="Pfam" id="PF21539">
    <property type="entry name" value="Med15_C"/>
    <property type="match status" value="1"/>
</dbReference>
<reference evidence="3" key="1">
    <citation type="submission" date="2024-03" db="EMBL/GenBank/DDBJ databases">
        <title>WGS assembly of Saponaria officinalis var. Norfolk2.</title>
        <authorList>
            <person name="Jenkins J."/>
            <person name="Shu S."/>
            <person name="Grimwood J."/>
            <person name="Barry K."/>
            <person name="Goodstein D."/>
            <person name="Schmutz J."/>
            <person name="Leebens-Mack J."/>
            <person name="Osbourn A."/>
        </authorList>
    </citation>
    <scope>NUCLEOTIDE SEQUENCE [LARGE SCALE GENOMIC DNA]</scope>
    <source>
        <strain evidence="3">JIC</strain>
    </source>
</reference>
<feature type="compositionally biased region" description="Polar residues" evidence="1">
    <location>
        <begin position="204"/>
        <end position="229"/>
    </location>
</feature>
<comment type="caution">
    <text evidence="3">The sequence shown here is derived from an EMBL/GenBank/DDBJ whole genome shotgun (WGS) entry which is preliminary data.</text>
</comment>
<feature type="region of interest" description="Disordered" evidence="1">
    <location>
        <begin position="28"/>
        <end position="155"/>
    </location>
</feature>
<dbReference type="EMBL" id="JBDFQZ010000010">
    <property type="protein sequence ID" value="KAK9682731.1"/>
    <property type="molecule type" value="Genomic_DNA"/>
</dbReference>
<dbReference type="Proteomes" id="UP001443914">
    <property type="component" value="Unassembled WGS sequence"/>
</dbReference>
<dbReference type="GO" id="GO:0003713">
    <property type="term" value="F:transcription coactivator activity"/>
    <property type="evidence" value="ECO:0007669"/>
    <property type="project" value="InterPro"/>
</dbReference>
<dbReference type="InterPro" id="IPR044661">
    <property type="entry name" value="MED15a/b/c-like"/>
</dbReference>
<feature type="compositionally biased region" description="Polar residues" evidence="1">
    <location>
        <begin position="90"/>
        <end position="118"/>
    </location>
</feature>
<evidence type="ECO:0000313" key="3">
    <source>
        <dbReference type="EMBL" id="KAK9682731.1"/>
    </source>
</evidence>
<dbReference type="AlphaFoldDB" id="A0AAW1HZF6"/>
<protein>
    <recommendedName>
        <fullName evidence="2">ARC105/Med15 mediator subunit C-terminal domain-containing protein</fullName>
    </recommendedName>
</protein>
<evidence type="ECO:0000256" key="1">
    <source>
        <dbReference type="SAM" id="MobiDB-lite"/>
    </source>
</evidence>
<sequence length="889" mass="99035">MSIDELIINFSQEDYLRRIAYKMKTLDGNSERSVNTSPAISASGGPNQLHSGLSGNVQSENVGHDQQKVQSQIPAQPQPQPQPEPQPCQIVSSNSTAMTATVPSSGSRFTNQNSNLMNTLKIPPNFEKKAPEQLTPSNRLPVSLGNDPTVHSQQPLQRNLVRPLSEDQVVQAQPSNQHTNRGNIQHQNIQKQLPYSPLAISRPPITQSEQPEVSSTYRHQSVTKQQYESWQRDTAHQRKSAPPQQKSMLGKNEVSREQSSTYNNQQNISQPSRAHNVGQQQPRDLTNAQLQRSMAENTVQEEIKQETVQPHVVPLLQSHAQRISQEKMVVVKKEKNHACGVDSMSQNVPMSATGTTIQLRSLPSEASKRIDTPSAVETLGDTDGWREGIHQRIMAMKKKFHTAMVDVNAMLDDKFKQLDMHPNEPNKDLLLKRLKEAKVMVVRIVRFLNLSKEEIMPVHGEKLQKWEELIVNYLNKFFRQKAPVPQSLQPQNRRVRVTEEVNVGPQPDHVMQHVQLQKNVSDTLISRDAGDNVQAKIQPPTSITPSSVSVDCDNVSKNLGNKSQIVVGDNVQAQIQPPTSITLSSVPLDCDDVGQNLGNKSQIVVSDQRSADESPIERLLKAVSSISPRAFKSGMEDIFEVTRMGDVMESSAPRSSSKTGLSALGQDLGAMTACRLQARKVGLPDGGNGTRTWMPIGICNERDKSVRELTSEKKFKRRRVDPSRELLSEEIRNVNQRLIDIEVEICKEEEEVDVLALVGKSGLGMVVKCCYTGVSVNLGIFKSIIPSGGNSSVIQPLRFLVPTEYPKCSPVLLDKLPRESSNICEEFSDKARARLDVYLRGLDNPFSVSEVARIWERCARDVIIEYAQEFGGGTFSSRFGKWENCLDIA</sequence>
<feature type="region of interest" description="Disordered" evidence="1">
    <location>
        <begin position="167"/>
        <end position="281"/>
    </location>
</feature>
<feature type="compositionally biased region" description="Pro residues" evidence="1">
    <location>
        <begin position="76"/>
        <end position="86"/>
    </location>
</feature>
<proteinExistence type="predicted"/>
<feature type="compositionally biased region" description="Polar residues" evidence="1">
    <location>
        <begin position="28"/>
        <end position="61"/>
    </location>
</feature>
<dbReference type="PANTHER" id="PTHR33137">
    <property type="entry name" value="MEDIATOR OF RNA POLYMERASE II TRANSCRIPTION SUBUNIT 15A-RELATED"/>
    <property type="match status" value="1"/>
</dbReference>
<gene>
    <name evidence="3" type="ORF">RND81_10G092700</name>
</gene>